<feature type="transmembrane region" description="Helical" evidence="3">
    <location>
        <begin position="338"/>
        <end position="360"/>
    </location>
</feature>
<dbReference type="EMBL" id="FNUX01000011">
    <property type="protein sequence ID" value="SEF83223.1"/>
    <property type="molecule type" value="Genomic_DNA"/>
</dbReference>
<dbReference type="Gene3D" id="3.30.70.270">
    <property type="match status" value="1"/>
</dbReference>
<evidence type="ECO:0000259" key="5">
    <source>
        <dbReference type="PROSITE" id="PS50887"/>
    </source>
</evidence>
<comment type="catalytic activity">
    <reaction evidence="2">
        <text>2 GTP = 3',3'-c-di-GMP + 2 diphosphate</text>
        <dbReference type="Rhea" id="RHEA:24898"/>
        <dbReference type="ChEBI" id="CHEBI:33019"/>
        <dbReference type="ChEBI" id="CHEBI:37565"/>
        <dbReference type="ChEBI" id="CHEBI:58805"/>
        <dbReference type="EC" id="2.7.7.65"/>
    </reaction>
</comment>
<dbReference type="InterPro" id="IPR050469">
    <property type="entry name" value="Diguanylate_Cyclase"/>
</dbReference>
<dbReference type="InterPro" id="IPR043128">
    <property type="entry name" value="Rev_trsase/Diguanyl_cyclase"/>
</dbReference>
<evidence type="ECO:0000256" key="4">
    <source>
        <dbReference type="SAM" id="SignalP"/>
    </source>
</evidence>
<feature type="transmembrane region" description="Helical" evidence="3">
    <location>
        <begin position="278"/>
        <end position="296"/>
    </location>
</feature>
<sequence length="568" mass="64432">MKKISALLAMMFMCSFWSLLANAQDIDVSKKYQEPIGQHIQFYQNDDAHLSMQSAYDAFKNGAFSQSADSVLNFGIGAKPVWLAFRVKNNTHGHALRNILLETSWLDKIDVYHIHENQLVNSYHMGDSQPFSQRPLNHRFFIIGHDFGTGDTTVLIRVESDDAMVLPIYFFTSEETTDRNMLQAYSYGLIYGIILALVVYNFMLYIGLRSGPYFFYSLYLLLFLLLNAAYTGHGYQWLWPDSPYWQQWSNPVLIVACTLSGCAFALNFLNIKTASPRIYQSVVVCCLGFSVLTLIATLAGEFIVTLFISLFFIFYFYILAVILGIISLRAQNRFAQYFLLASIFAICGGIITANAVLGFIPFNWLTYRATEIGMVADAILLALALAERFNINQSEKLAAERRADIDLLTNLNNRRAFYKFVQPLWAISLRSKSYTSVIILDIDDFKLLNDNYGHPAGDRVLVRLAETIQKEARSGDILARWGGEEFLIFLPETQLTDAITIADRMRKKITTIQISIDNDEKISFTASFGVATAQDINVSLNELIAQADRQLYHAKKKGRNRVYPDLSN</sequence>
<keyword evidence="3" id="KW-0812">Transmembrane</keyword>
<dbReference type="PANTHER" id="PTHR45138:SF9">
    <property type="entry name" value="DIGUANYLATE CYCLASE DGCM-RELATED"/>
    <property type="match status" value="1"/>
</dbReference>
<dbReference type="RefSeq" id="WP_103966486.1">
    <property type="nucleotide sequence ID" value="NZ_FNUX01000011.1"/>
</dbReference>
<evidence type="ECO:0000313" key="7">
    <source>
        <dbReference type="Proteomes" id="UP000236753"/>
    </source>
</evidence>
<proteinExistence type="predicted"/>
<dbReference type="Pfam" id="PF07695">
    <property type="entry name" value="7TMR-DISM_7TM"/>
    <property type="match status" value="1"/>
</dbReference>
<feature type="domain" description="GGDEF" evidence="5">
    <location>
        <begin position="433"/>
        <end position="567"/>
    </location>
</feature>
<dbReference type="GO" id="GO:1902201">
    <property type="term" value="P:negative regulation of bacterial-type flagellum-dependent cell motility"/>
    <property type="evidence" value="ECO:0007669"/>
    <property type="project" value="TreeGrafter"/>
</dbReference>
<evidence type="ECO:0000256" key="3">
    <source>
        <dbReference type="SAM" id="Phobius"/>
    </source>
</evidence>
<dbReference type="InterPro" id="IPR011623">
    <property type="entry name" value="7TMR_DISM_rcpt_extracell_dom1"/>
</dbReference>
<dbReference type="PROSITE" id="PS50887">
    <property type="entry name" value="GGDEF"/>
    <property type="match status" value="1"/>
</dbReference>
<dbReference type="EC" id="2.7.7.65" evidence="1"/>
<dbReference type="AlphaFoldDB" id="A0A1H5V7N6"/>
<dbReference type="GO" id="GO:0052621">
    <property type="term" value="F:diguanylate cyclase activity"/>
    <property type="evidence" value="ECO:0007669"/>
    <property type="project" value="UniProtKB-EC"/>
</dbReference>
<feature type="transmembrane region" description="Helical" evidence="3">
    <location>
        <begin position="366"/>
        <end position="386"/>
    </location>
</feature>
<dbReference type="PANTHER" id="PTHR45138">
    <property type="entry name" value="REGULATORY COMPONENTS OF SENSORY TRANSDUCTION SYSTEM"/>
    <property type="match status" value="1"/>
</dbReference>
<dbReference type="InterPro" id="IPR000160">
    <property type="entry name" value="GGDEF_dom"/>
</dbReference>
<dbReference type="Pfam" id="PF07696">
    <property type="entry name" value="7TMR-DISMED2"/>
    <property type="match status" value="1"/>
</dbReference>
<evidence type="ECO:0000256" key="1">
    <source>
        <dbReference type="ARBA" id="ARBA00012528"/>
    </source>
</evidence>
<dbReference type="InterPro" id="IPR011622">
    <property type="entry name" value="7TMR_DISM_rcpt_extracell_dom2"/>
</dbReference>
<keyword evidence="3" id="KW-1133">Transmembrane helix</keyword>
<keyword evidence="3" id="KW-0472">Membrane</keyword>
<name>A0A1H5V7N6_9PROT</name>
<reference evidence="6 7" key="1">
    <citation type="submission" date="2016-10" db="EMBL/GenBank/DDBJ databases">
        <authorList>
            <person name="de Groot N.N."/>
        </authorList>
    </citation>
    <scope>NUCLEOTIDE SEQUENCE [LARGE SCALE GENOMIC DNA]</scope>
    <source>
        <strain evidence="6 7">Nm13</strain>
    </source>
</reference>
<dbReference type="Pfam" id="PF00990">
    <property type="entry name" value="GGDEF"/>
    <property type="match status" value="1"/>
</dbReference>
<gene>
    <name evidence="6" type="ORF">SAMN05216334_11155</name>
</gene>
<dbReference type="Proteomes" id="UP000236753">
    <property type="component" value="Unassembled WGS sequence"/>
</dbReference>
<dbReference type="InterPro" id="IPR029787">
    <property type="entry name" value="Nucleotide_cyclase"/>
</dbReference>
<protein>
    <recommendedName>
        <fullName evidence="1">diguanylate cyclase</fullName>
        <ecNumber evidence="1">2.7.7.65</ecNumber>
    </recommendedName>
</protein>
<dbReference type="FunFam" id="3.30.70.270:FF:000001">
    <property type="entry name" value="Diguanylate cyclase domain protein"/>
    <property type="match status" value="1"/>
</dbReference>
<dbReference type="GO" id="GO:0043709">
    <property type="term" value="P:cell adhesion involved in single-species biofilm formation"/>
    <property type="evidence" value="ECO:0007669"/>
    <property type="project" value="TreeGrafter"/>
</dbReference>
<keyword evidence="4" id="KW-0732">Signal</keyword>
<feature type="signal peptide" evidence="4">
    <location>
        <begin position="1"/>
        <end position="23"/>
    </location>
</feature>
<feature type="transmembrane region" description="Helical" evidence="3">
    <location>
        <begin position="252"/>
        <end position="271"/>
    </location>
</feature>
<feature type="chain" id="PRO_5009286954" description="diguanylate cyclase" evidence="4">
    <location>
        <begin position="24"/>
        <end position="568"/>
    </location>
</feature>
<dbReference type="NCBIfam" id="TIGR00254">
    <property type="entry name" value="GGDEF"/>
    <property type="match status" value="1"/>
</dbReference>
<accession>A0A1H5V7N6</accession>
<organism evidence="6 7">
    <name type="scientific">Nitrosomonas ureae</name>
    <dbReference type="NCBI Taxonomy" id="44577"/>
    <lineage>
        <taxon>Bacteria</taxon>
        <taxon>Pseudomonadati</taxon>
        <taxon>Pseudomonadota</taxon>
        <taxon>Betaproteobacteria</taxon>
        <taxon>Nitrosomonadales</taxon>
        <taxon>Nitrosomonadaceae</taxon>
        <taxon>Nitrosomonas</taxon>
    </lineage>
</organism>
<dbReference type="Gene3D" id="2.60.40.2380">
    <property type="match status" value="1"/>
</dbReference>
<feature type="transmembrane region" description="Helical" evidence="3">
    <location>
        <begin position="184"/>
        <end position="206"/>
    </location>
</feature>
<dbReference type="OrthoDB" id="5289013at2"/>
<dbReference type="GO" id="GO:0005886">
    <property type="term" value="C:plasma membrane"/>
    <property type="evidence" value="ECO:0007669"/>
    <property type="project" value="TreeGrafter"/>
</dbReference>
<feature type="transmembrane region" description="Helical" evidence="3">
    <location>
        <begin position="213"/>
        <end position="232"/>
    </location>
</feature>
<dbReference type="SMART" id="SM00267">
    <property type="entry name" value="GGDEF"/>
    <property type="match status" value="1"/>
</dbReference>
<dbReference type="SUPFAM" id="SSF55073">
    <property type="entry name" value="Nucleotide cyclase"/>
    <property type="match status" value="1"/>
</dbReference>
<feature type="transmembrane region" description="Helical" evidence="3">
    <location>
        <begin position="302"/>
        <end position="326"/>
    </location>
</feature>
<evidence type="ECO:0000313" key="6">
    <source>
        <dbReference type="EMBL" id="SEF83223.1"/>
    </source>
</evidence>
<dbReference type="CDD" id="cd01949">
    <property type="entry name" value="GGDEF"/>
    <property type="match status" value="1"/>
</dbReference>
<evidence type="ECO:0000256" key="2">
    <source>
        <dbReference type="ARBA" id="ARBA00034247"/>
    </source>
</evidence>